<evidence type="ECO:0000256" key="1">
    <source>
        <dbReference type="SAM" id="MobiDB-lite"/>
    </source>
</evidence>
<keyword evidence="3" id="KW-1185">Reference proteome</keyword>
<gene>
    <name evidence="2" type="ORF">CLF_110397</name>
</gene>
<sequence length="267" mass="29975">MPIQYLRRSTIAQQYRSELAQQLSTCTGSANVDEAWQNVKEAMLAAFSAVCPTSPIRPQNHWISARSLSMIDARKSIPAGNARMGTTSQSPLIIFKLSKFLYDRLPVNRWLTKEEMGICRALLQYECQGVKGDSPWPMNSPRSSALRTCSTPGGCVDHPCWVNDGRDALSADFCHERFDSANAVVTRMTTKVRKKGDCGQTSHIQLAKSENCWLASRCSPLRKPASWEHHQKHYPVLPPSAQSITEAPFRPNRAKMPKKPNRRKIAH</sequence>
<reference key="2">
    <citation type="submission" date="2011-10" db="EMBL/GenBank/DDBJ databases">
        <title>The genome and transcriptome sequence of Clonorchis sinensis provide insights into the carcinogenic liver fluke.</title>
        <authorList>
            <person name="Wang X."/>
            <person name="Huang Y."/>
            <person name="Chen W."/>
            <person name="Liu H."/>
            <person name="Guo L."/>
            <person name="Chen Y."/>
            <person name="Luo F."/>
            <person name="Zhou W."/>
            <person name="Sun J."/>
            <person name="Mao Q."/>
            <person name="Liang P."/>
            <person name="Zhou C."/>
            <person name="Tian Y."/>
            <person name="Men J."/>
            <person name="Lv X."/>
            <person name="Huang L."/>
            <person name="Zhou J."/>
            <person name="Hu Y."/>
            <person name="Li R."/>
            <person name="Zhang F."/>
            <person name="Lei H."/>
            <person name="Li X."/>
            <person name="Hu X."/>
            <person name="Liang C."/>
            <person name="Xu J."/>
            <person name="Wu Z."/>
            <person name="Yu X."/>
        </authorList>
    </citation>
    <scope>NUCLEOTIDE SEQUENCE</scope>
    <source>
        <strain>Henan</strain>
    </source>
</reference>
<dbReference type="AlphaFoldDB" id="G7YKM7"/>
<reference evidence="2" key="1">
    <citation type="journal article" date="2011" name="Genome Biol.">
        <title>The draft genome of the carcinogenic human liver fluke Clonorchis sinensis.</title>
        <authorList>
            <person name="Wang X."/>
            <person name="Chen W."/>
            <person name="Huang Y."/>
            <person name="Sun J."/>
            <person name="Men J."/>
            <person name="Liu H."/>
            <person name="Luo F."/>
            <person name="Guo L."/>
            <person name="Lv X."/>
            <person name="Deng C."/>
            <person name="Zhou C."/>
            <person name="Fan Y."/>
            <person name="Li X."/>
            <person name="Huang L."/>
            <person name="Hu Y."/>
            <person name="Liang C."/>
            <person name="Hu X."/>
            <person name="Xu J."/>
            <person name="Yu X."/>
        </authorList>
    </citation>
    <scope>NUCLEOTIDE SEQUENCE [LARGE SCALE GENOMIC DNA]</scope>
    <source>
        <strain evidence="2">Henan</strain>
    </source>
</reference>
<organism evidence="2 3">
    <name type="scientific">Clonorchis sinensis</name>
    <name type="common">Chinese liver fluke</name>
    <dbReference type="NCBI Taxonomy" id="79923"/>
    <lineage>
        <taxon>Eukaryota</taxon>
        <taxon>Metazoa</taxon>
        <taxon>Spiralia</taxon>
        <taxon>Lophotrochozoa</taxon>
        <taxon>Platyhelminthes</taxon>
        <taxon>Trematoda</taxon>
        <taxon>Digenea</taxon>
        <taxon>Opisthorchiida</taxon>
        <taxon>Opisthorchiata</taxon>
        <taxon>Opisthorchiidae</taxon>
        <taxon>Clonorchis</taxon>
    </lineage>
</organism>
<feature type="region of interest" description="Disordered" evidence="1">
    <location>
        <begin position="238"/>
        <end position="267"/>
    </location>
</feature>
<proteinExistence type="predicted"/>
<accession>G7YKM7</accession>
<name>G7YKM7_CLOSI</name>
<dbReference type="Proteomes" id="UP000008909">
    <property type="component" value="Unassembled WGS sequence"/>
</dbReference>
<protein>
    <submittedName>
        <fullName evidence="2">Uncharacterized protein</fullName>
    </submittedName>
</protein>
<evidence type="ECO:0000313" key="2">
    <source>
        <dbReference type="EMBL" id="GAA53509.1"/>
    </source>
</evidence>
<feature type="compositionally biased region" description="Basic residues" evidence="1">
    <location>
        <begin position="252"/>
        <end position="267"/>
    </location>
</feature>
<dbReference type="EMBL" id="DF143513">
    <property type="protein sequence ID" value="GAA53509.1"/>
    <property type="molecule type" value="Genomic_DNA"/>
</dbReference>
<evidence type="ECO:0000313" key="3">
    <source>
        <dbReference type="Proteomes" id="UP000008909"/>
    </source>
</evidence>